<feature type="chain" id="PRO_5009853137" description="DUF4440 domain-containing protein" evidence="1">
    <location>
        <begin position="20"/>
        <end position="168"/>
    </location>
</feature>
<dbReference type="Pfam" id="PF14534">
    <property type="entry name" value="DUF4440"/>
    <property type="match status" value="1"/>
</dbReference>
<protein>
    <recommendedName>
        <fullName evidence="2">DUF4440 domain-containing protein</fullName>
    </recommendedName>
</protein>
<evidence type="ECO:0000259" key="2">
    <source>
        <dbReference type="Pfam" id="PF14534"/>
    </source>
</evidence>
<gene>
    <name evidence="3" type="ORF">BJI69_01555</name>
</gene>
<feature type="signal peptide" evidence="1">
    <location>
        <begin position="1"/>
        <end position="19"/>
    </location>
</feature>
<evidence type="ECO:0000256" key="1">
    <source>
        <dbReference type="SAM" id="SignalP"/>
    </source>
</evidence>
<dbReference type="OrthoDB" id="122531at2"/>
<dbReference type="STRING" id="1440763.BJI69_01555"/>
<dbReference type="SUPFAM" id="SSF54427">
    <property type="entry name" value="NTF2-like"/>
    <property type="match status" value="1"/>
</dbReference>
<feature type="domain" description="DUF4440" evidence="2">
    <location>
        <begin position="29"/>
        <end position="142"/>
    </location>
</feature>
<name>A0A1L3ENX8_9GAMM</name>
<reference evidence="4" key="1">
    <citation type="submission" date="2016-09" db="EMBL/GenBank/DDBJ databases">
        <authorList>
            <person name="Lysoe E."/>
        </authorList>
    </citation>
    <scope>NUCLEOTIDE SEQUENCE [LARGE SCALE GENOMIC DNA]</scope>
    <source>
        <strain evidence="4">LJ96T</strain>
    </source>
</reference>
<dbReference type="InterPro" id="IPR011944">
    <property type="entry name" value="Steroid_delta5-4_isomerase"/>
</dbReference>
<dbReference type="KEGG" id="lrz:BJI69_01555"/>
<dbReference type="InterPro" id="IPR032710">
    <property type="entry name" value="NTF2-like_dom_sf"/>
</dbReference>
<dbReference type="AlphaFoldDB" id="A0A1L3ENX8"/>
<dbReference type="Proteomes" id="UP000182987">
    <property type="component" value="Chromosome"/>
</dbReference>
<keyword evidence="4" id="KW-1185">Reference proteome</keyword>
<evidence type="ECO:0000313" key="3">
    <source>
        <dbReference type="EMBL" id="APG02722.1"/>
    </source>
</evidence>
<dbReference type="InterPro" id="IPR027843">
    <property type="entry name" value="DUF4440"/>
</dbReference>
<evidence type="ECO:0000313" key="4">
    <source>
        <dbReference type="Proteomes" id="UP000182987"/>
    </source>
</evidence>
<dbReference type="NCBIfam" id="TIGR02246">
    <property type="entry name" value="SgcJ/EcaC family oxidoreductase"/>
    <property type="match status" value="1"/>
</dbReference>
<accession>A0A1L3ENX8</accession>
<organism evidence="3 4">
    <name type="scientific">Luteibacter rhizovicinus DSM 16549</name>
    <dbReference type="NCBI Taxonomy" id="1440763"/>
    <lineage>
        <taxon>Bacteria</taxon>
        <taxon>Pseudomonadati</taxon>
        <taxon>Pseudomonadota</taxon>
        <taxon>Gammaproteobacteria</taxon>
        <taxon>Lysobacterales</taxon>
        <taxon>Rhodanobacteraceae</taxon>
        <taxon>Luteibacter</taxon>
    </lineage>
</organism>
<dbReference type="EMBL" id="CP017480">
    <property type="protein sequence ID" value="APG02722.1"/>
    <property type="molecule type" value="Genomic_DNA"/>
</dbReference>
<keyword evidence="1" id="KW-0732">Signal</keyword>
<dbReference type="RefSeq" id="WP_053057426.1">
    <property type="nucleotide sequence ID" value="NZ_CP017480.1"/>
</dbReference>
<sequence>MKTFLLLLILLLGPSLAQAQSGNDEAALTALPQAFIDAWNRHDGHGLTVLTEREVDFVTVDGKWMRGQKDFETYHTRILGTRFRDSVNRVIGTNVRFLGPDLASVHYTWQITGATDDAGRAIPPRSGIMMFLARKQHGQWLIAVGQNTNGAPVRSEGADIVSPLALVP</sequence>
<dbReference type="Gene3D" id="3.10.450.50">
    <property type="match status" value="1"/>
</dbReference>
<proteinExistence type="predicted"/>